<organism evidence="2">
    <name type="scientific">Rhipicephalus zambeziensis</name>
    <dbReference type="NCBI Taxonomy" id="60191"/>
    <lineage>
        <taxon>Eukaryota</taxon>
        <taxon>Metazoa</taxon>
        <taxon>Ecdysozoa</taxon>
        <taxon>Arthropoda</taxon>
        <taxon>Chelicerata</taxon>
        <taxon>Arachnida</taxon>
        <taxon>Acari</taxon>
        <taxon>Parasitiformes</taxon>
        <taxon>Ixodida</taxon>
        <taxon>Ixodoidea</taxon>
        <taxon>Ixodidae</taxon>
        <taxon>Rhipicephalinae</taxon>
        <taxon>Rhipicephalus</taxon>
        <taxon>Rhipicephalus</taxon>
    </lineage>
</organism>
<accession>A0A224YLE0</accession>
<name>A0A224YLE0_9ACAR</name>
<feature type="compositionally biased region" description="Polar residues" evidence="1">
    <location>
        <begin position="25"/>
        <end position="46"/>
    </location>
</feature>
<reference evidence="2" key="1">
    <citation type="journal article" date="2017" name="Parasit. Vectors">
        <title>Sialotranscriptomics of Rhipicephalus zambeziensis reveals intricate expression profiles of secretory proteins and suggests tight temporal transcriptional regulation during blood-feeding.</title>
        <authorList>
            <person name="de Castro M.H."/>
            <person name="de Klerk D."/>
            <person name="Pienaar R."/>
            <person name="Rees D.J.G."/>
            <person name="Mans B.J."/>
        </authorList>
    </citation>
    <scope>NUCLEOTIDE SEQUENCE</scope>
    <source>
        <tissue evidence="2">Salivary glands</tissue>
    </source>
</reference>
<sequence length="114" mass="11501">MGALARTSAVASPAAATAAAADVGSCTQVQPPGTSCTEAPTSSESDSSGRHSTRLAPLRAMASAVPSRHWTGSSELTRLTGCAPWLASLRMMSVSHKPIALSWSTVGSSARATC</sequence>
<proteinExistence type="predicted"/>
<dbReference type="EMBL" id="GFPF01003648">
    <property type="protein sequence ID" value="MAA14794.1"/>
    <property type="molecule type" value="Transcribed_RNA"/>
</dbReference>
<protein>
    <submittedName>
        <fullName evidence="2">Uncharacterized protein</fullName>
    </submittedName>
</protein>
<feature type="region of interest" description="Disordered" evidence="1">
    <location>
        <begin position="21"/>
        <end position="55"/>
    </location>
</feature>
<evidence type="ECO:0000256" key="1">
    <source>
        <dbReference type="SAM" id="MobiDB-lite"/>
    </source>
</evidence>
<evidence type="ECO:0000313" key="2">
    <source>
        <dbReference type="EMBL" id="MAA14794.1"/>
    </source>
</evidence>
<dbReference type="AlphaFoldDB" id="A0A224YLE0"/>